<keyword evidence="1 3" id="KW-0808">Transferase</keyword>
<feature type="domain" description="N-acetyltransferase" evidence="2">
    <location>
        <begin position="3"/>
        <end position="161"/>
    </location>
</feature>
<evidence type="ECO:0000313" key="4">
    <source>
        <dbReference type="Proteomes" id="UP000470771"/>
    </source>
</evidence>
<evidence type="ECO:0000256" key="1">
    <source>
        <dbReference type="ARBA" id="ARBA00022679"/>
    </source>
</evidence>
<dbReference type="InterPro" id="IPR016181">
    <property type="entry name" value="Acyl_CoA_acyltransferase"/>
</dbReference>
<dbReference type="InterPro" id="IPR000182">
    <property type="entry name" value="GNAT_dom"/>
</dbReference>
<dbReference type="GO" id="GO:0008080">
    <property type="term" value="F:N-acetyltransferase activity"/>
    <property type="evidence" value="ECO:0007669"/>
    <property type="project" value="InterPro"/>
</dbReference>
<evidence type="ECO:0000313" key="3">
    <source>
        <dbReference type="EMBL" id="NBG65425.1"/>
    </source>
</evidence>
<organism evidence="3 4">
    <name type="scientific">Acidiluteibacter ferrifornacis</name>
    <dbReference type="NCBI Taxonomy" id="2692424"/>
    <lineage>
        <taxon>Bacteria</taxon>
        <taxon>Pseudomonadati</taxon>
        <taxon>Bacteroidota</taxon>
        <taxon>Flavobacteriia</taxon>
        <taxon>Flavobacteriales</taxon>
        <taxon>Cryomorphaceae</taxon>
        <taxon>Acidiluteibacter</taxon>
    </lineage>
</organism>
<dbReference type="CDD" id="cd04301">
    <property type="entry name" value="NAT_SF"/>
    <property type="match status" value="1"/>
</dbReference>
<dbReference type="Proteomes" id="UP000470771">
    <property type="component" value="Unassembled WGS sequence"/>
</dbReference>
<dbReference type="Pfam" id="PF00583">
    <property type="entry name" value="Acetyltransf_1"/>
    <property type="match status" value="1"/>
</dbReference>
<dbReference type="InterPro" id="IPR050769">
    <property type="entry name" value="NAT_camello-type"/>
</dbReference>
<dbReference type="Gene3D" id="3.40.630.30">
    <property type="match status" value="1"/>
</dbReference>
<accession>A0A6N9NLH0</accession>
<comment type="caution">
    <text evidence="3">The sequence shown here is derived from an EMBL/GenBank/DDBJ whole genome shotgun (WGS) entry which is preliminary data.</text>
</comment>
<dbReference type="RefSeq" id="WP_160632383.1">
    <property type="nucleotide sequence ID" value="NZ_WWNE01000005.1"/>
</dbReference>
<dbReference type="SUPFAM" id="SSF55729">
    <property type="entry name" value="Acyl-CoA N-acyltransferases (Nat)"/>
    <property type="match status" value="1"/>
</dbReference>
<reference evidence="3 4" key="1">
    <citation type="submission" date="2019-12" db="EMBL/GenBank/DDBJ databases">
        <authorList>
            <person name="Zhao J."/>
        </authorList>
    </citation>
    <scope>NUCLEOTIDE SEQUENCE [LARGE SCALE GENOMIC DNA]</scope>
    <source>
        <strain evidence="3 4">S-15</strain>
    </source>
</reference>
<dbReference type="EMBL" id="WWNE01000005">
    <property type="protein sequence ID" value="NBG65425.1"/>
    <property type="molecule type" value="Genomic_DNA"/>
</dbReference>
<dbReference type="PANTHER" id="PTHR13947">
    <property type="entry name" value="GNAT FAMILY N-ACETYLTRANSFERASE"/>
    <property type="match status" value="1"/>
</dbReference>
<keyword evidence="4" id="KW-1185">Reference proteome</keyword>
<sequence length="163" mass="18402">MTISYRTIVSKDNEALSRIIKDSLIEYNSATAGTVFTDESTNHLSTTFQSARSCYFVAIENKKILGGAGINVLPGAEDNVCELQRMFLLPSARNKGIGKQLMKLCLEFAKSKHYEWCYLETFSALKEAIQLYEKTGFKYIEHAMGSTGHFACTIRMIYDLKEK</sequence>
<proteinExistence type="predicted"/>
<evidence type="ECO:0000259" key="2">
    <source>
        <dbReference type="PROSITE" id="PS51186"/>
    </source>
</evidence>
<dbReference type="PANTHER" id="PTHR13947:SF37">
    <property type="entry name" value="LD18367P"/>
    <property type="match status" value="1"/>
</dbReference>
<gene>
    <name evidence="3" type="ORF">GQN54_04820</name>
</gene>
<protein>
    <submittedName>
        <fullName evidence="3">GNAT family N-acetyltransferase</fullName>
    </submittedName>
</protein>
<name>A0A6N9NLH0_9FLAO</name>
<dbReference type="AlphaFoldDB" id="A0A6N9NLH0"/>
<dbReference type="PROSITE" id="PS51186">
    <property type="entry name" value="GNAT"/>
    <property type="match status" value="1"/>
</dbReference>